<comment type="cofactor">
    <cofactor evidence="12">
        <name>Mg(2+)</name>
        <dbReference type="ChEBI" id="CHEBI:18420"/>
    </cofactor>
    <text evidence="12">Requires a divalent cation, most likely magnesium in vivo, as an electrophilic catalyst to aid phosphoryl group transfer. It is the chelate of the metal and the nucleotide that is the actual substrate.</text>
</comment>
<dbReference type="InterPro" id="IPR011877">
    <property type="entry name" value="Ribokinase"/>
</dbReference>
<feature type="binding site" evidence="12">
    <location>
        <position position="250"/>
    </location>
    <ligand>
        <name>K(+)</name>
        <dbReference type="ChEBI" id="CHEBI:29103"/>
    </ligand>
</feature>
<feature type="binding site" evidence="12">
    <location>
        <position position="293"/>
    </location>
    <ligand>
        <name>K(+)</name>
        <dbReference type="ChEBI" id="CHEBI:29103"/>
    </ligand>
</feature>
<evidence type="ECO:0000259" key="13">
    <source>
        <dbReference type="Pfam" id="PF00294"/>
    </source>
</evidence>
<feature type="binding site" evidence="12">
    <location>
        <position position="284"/>
    </location>
    <ligand>
        <name>K(+)</name>
        <dbReference type="ChEBI" id="CHEBI:29103"/>
    </ligand>
</feature>
<dbReference type="Gene3D" id="3.40.1190.20">
    <property type="match status" value="1"/>
</dbReference>
<comment type="caution">
    <text evidence="14">The sequence shown here is derived from an EMBL/GenBank/DDBJ whole genome shotgun (WGS) entry which is preliminary data.</text>
</comment>
<evidence type="ECO:0000256" key="12">
    <source>
        <dbReference type="HAMAP-Rule" id="MF_01987"/>
    </source>
</evidence>
<dbReference type="GO" id="GO:0046872">
    <property type="term" value="F:metal ion binding"/>
    <property type="evidence" value="ECO:0007669"/>
    <property type="project" value="UniProtKB-KW"/>
</dbReference>
<dbReference type="RefSeq" id="WP_101533035.1">
    <property type="nucleotide sequence ID" value="NZ_JBFHIU010000074.1"/>
</dbReference>
<dbReference type="EC" id="2.7.1.15" evidence="2 12"/>
<dbReference type="AlphaFoldDB" id="A0A2N5XU23"/>
<evidence type="ECO:0000256" key="8">
    <source>
        <dbReference type="ARBA" id="ARBA00022840"/>
    </source>
</evidence>
<feature type="binding site" evidence="12">
    <location>
        <position position="186"/>
    </location>
    <ligand>
        <name>ATP</name>
        <dbReference type="ChEBI" id="CHEBI:30616"/>
    </ligand>
</feature>
<evidence type="ECO:0000256" key="5">
    <source>
        <dbReference type="ARBA" id="ARBA00022723"/>
    </source>
</evidence>
<dbReference type="PANTHER" id="PTHR10584">
    <property type="entry name" value="SUGAR KINASE"/>
    <property type="match status" value="1"/>
</dbReference>
<dbReference type="SUPFAM" id="SSF53613">
    <property type="entry name" value="Ribokinase-like"/>
    <property type="match status" value="1"/>
</dbReference>
<dbReference type="InterPro" id="IPR029056">
    <property type="entry name" value="Ribokinase-like"/>
</dbReference>
<dbReference type="PROSITE" id="PS00584">
    <property type="entry name" value="PFKB_KINASES_2"/>
    <property type="match status" value="1"/>
</dbReference>
<evidence type="ECO:0000256" key="10">
    <source>
        <dbReference type="ARBA" id="ARBA00022958"/>
    </source>
</evidence>
<feature type="binding site" evidence="12">
    <location>
        <begin position="40"/>
        <end position="44"/>
    </location>
    <ligand>
        <name>substrate</name>
    </ligand>
</feature>
<evidence type="ECO:0000256" key="1">
    <source>
        <dbReference type="ARBA" id="ARBA00005380"/>
    </source>
</evidence>
<keyword evidence="4 12" id="KW-0808">Transferase</keyword>
<dbReference type="CDD" id="cd01174">
    <property type="entry name" value="ribokinase"/>
    <property type="match status" value="1"/>
</dbReference>
<reference evidence="14 15" key="1">
    <citation type="submission" date="2018-01" db="EMBL/GenBank/DDBJ databases">
        <title>The draft genome sequence of Cohaesibacter sp. H1304.</title>
        <authorList>
            <person name="Wang N.-N."/>
            <person name="Du Z.-J."/>
        </authorList>
    </citation>
    <scope>NUCLEOTIDE SEQUENCE [LARGE SCALE GENOMIC DNA]</scope>
    <source>
        <strain evidence="14 15">H1304</strain>
    </source>
</reference>
<feature type="binding site" evidence="12">
    <location>
        <begin position="253"/>
        <end position="254"/>
    </location>
    <ligand>
        <name>ATP</name>
        <dbReference type="ChEBI" id="CHEBI:30616"/>
    </ligand>
</feature>
<evidence type="ECO:0000256" key="2">
    <source>
        <dbReference type="ARBA" id="ARBA00012035"/>
    </source>
</evidence>
<evidence type="ECO:0000313" key="15">
    <source>
        <dbReference type="Proteomes" id="UP000234881"/>
    </source>
</evidence>
<dbReference type="HAMAP" id="MF_01987">
    <property type="entry name" value="Ribokinase"/>
    <property type="match status" value="1"/>
</dbReference>
<dbReference type="GO" id="GO:0005524">
    <property type="term" value="F:ATP binding"/>
    <property type="evidence" value="ECO:0007669"/>
    <property type="project" value="UniProtKB-UniRule"/>
</dbReference>
<dbReference type="GO" id="GO:0005737">
    <property type="term" value="C:cytoplasm"/>
    <property type="evidence" value="ECO:0007669"/>
    <property type="project" value="UniProtKB-SubCell"/>
</dbReference>
<gene>
    <name evidence="12" type="primary">rbsK</name>
    <name evidence="14" type="ORF">C0081_06640</name>
</gene>
<keyword evidence="9 12" id="KW-0460">Magnesium</keyword>
<evidence type="ECO:0000256" key="9">
    <source>
        <dbReference type="ARBA" id="ARBA00022842"/>
    </source>
</evidence>
<dbReference type="OrthoDB" id="9775849at2"/>
<feature type="active site" description="Proton acceptor" evidence="12">
    <location>
        <position position="254"/>
    </location>
</feature>
<evidence type="ECO:0000256" key="11">
    <source>
        <dbReference type="ARBA" id="ARBA00023277"/>
    </source>
</evidence>
<evidence type="ECO:0000313" key="14">
    <source>
        <dbReference type="EMBL" id="PLW77945.1"/>
    </source>
</evidence>
<comment type="caution">
    <text evidence="12">Lacks conserved residue(s) required for the propagation of feature annotation.</text>
</comment>
<feature type="binding site" evidence="12">
    <location>
        <begin position="222"/>
        <end position="227"/>
    </location>
    <ligand>
        <name>ATP</name>
        <dbReference type="ChEBI" id="CHEBI:30616"/>
    </ligand>
</feature>
<dbReference type="InterPro" id="IPR002139">
    <property type="entry name" value="Ribo/fructo_kinase"/>
</dbReference>
<keyword evidence="11 12" id="KW-0119">Carbohydrate metabolism</keyword>
<dbReference type="InterPro" id="IPR011611">
    <property type="entry name" value="PfkB_dom"/>
</dbReference>
<comment type="activity regulation">
    <text evidence="12">Activated by a monovalent cation that binds near, but not in, the active site. The most likely occupant of the site in vivo is potassium. Ion binding induces a conformational change that may alter substrate affinity.</text>
</comment>
<comment type="subunit">
    <text evidence="12">Homodimer.</text>
</comment>
<dbReference type="Proteomes" id="UP000234881">
    <property type="component" value="Unassembled WGS sequence"/>
</dbReference>
<comment type="similarity">
    <text evidence="12">Belongs to the carbohydrate kinase PfkB family. Ribokinase subfamily.</text>
</comment>
<feature type="binding site" evidence="12">
    <location>
        <position position="254"/>
    </location>
    <ligand>
        <name>substrate</name>
    </ligand>
</feature>
<keyword evidence="12" id="KW-0963">Cytoplasm</keyword>
<keyword evidence="8 12" id="KW-0067">ATP-binding</keyword>
<keyword evidence="15" id="KW-1185">Reference proteome</keyword>
<comment type="function">
    <text evidence="12">Catalyzes the phosphorylation of ribose at O-5 in a reaction requiring ATP and magnesium. The resulting D-ribose-5-phosphate can then be used either for sythesis of nucleotides, histidine, and tryptophan, or as a component of the pentose phosphate pathway.</text>
</comment>
<feature type="domain" description="Carbohydrate kinase PfkB" evidence="13">
    <location>
        <begin position="3"/>
        <end position="296"/>
    </location>
</feature>
<keyword evidence="7 12" id="KW-0418">Kinase</keyword>
<sequence length="312" mass="32460">MNKNIAIVGSINVDLTTYLDRWPQRGETIKTRETKIGTGGKGANQCCAVAKLGGAVTMIGAIGDDGFGRDCEQTLKQNGAHTAIIVKEDHSTGMAFIDVGPEGDNIIRITAGANGALNVDDIKAQANQIQQAAVLLFQNEVAVETSVEAARLARQTGALSIMDPAPAANPPWDKDTLNAFDIITPNGGEAGAILGRQLESLSDAALAAKDLASLCRVGSIVTMGHLGVAWYLDGIAGQMDCPKVNAIDTVAAGDCFNGAFAFAVSDGMPYAQAIHFASHAASLSTTRRGAVGSLPTLSEVREFIAQEVDFST</sequence>
<comment type="catalytic activity">
    <reaction evidence="12">
        <text>D-ribose + ATP = D-ribose 5-phosphate + ADP + H(+)</text>
        <dbReference type="Rhea" id="RHEA:13697"/>
        <dbReference type="ChEBI" id="CHEBI:15378"/>
        <dbReference type="ChEBI" id="CHEBI:30616"/>
        <dbReference type="ChEBI" id="CHEBI:47013"/>
        <dbReference type="ChEBI" id="CHEBI:78346"/>
        <dbReference type="ChEBI" id="CHEBI:456216"/>
        <dbReference type="EC" id="2.7.1.15"/>
    </reaction>
</comment>
<dbReference type="PANTHER" id="PTHR10584:SF166">
    <property type="entry name" value="RIBOKINASE"/>
    <property type="match status" value="1"/>
</dbReference>
<comment type="pathway">
    <text evidence="12">Carbohydrate metabolism; D-ribose degradation; D-ribose 5-phosphate from beta-D-ribopyranose: step 2/2.</text>
</comment>
<dbReference type="UniPathway" id="UPA00916">
    <property type="reaction ID" value="UER00889"/>
</dbReference>
<dbReference type="InterPro" id="IPR002173">
    <property type="entry name" value="Carboh/pur_kinase_PfkB_CS"/>
</dbReference>
<feature type="binding site" evidence="12">
    <location>
        <position position="287"/>
    </location>
    <ligand>
        <name>K(+)</name>
        <dbReference type="ChEBI" id="CHEBI:29103"/>
    </ligand>
</feature>
<evidence type="ECO:0000256" key="3">
    <source>
        <dbReference type="ARBA" id="ARBA00016943"/>
    </source>
</evidence>
<dbReference type="Pfam" id="PF00294">
    <property type="entry name" value="PfkB"/>
    <property type="match status" value="1"/>
</dbReference>
<feature type="binding site" evidence="12">
    <location>
        <position position="140"/>
    </location>
    <ligand>
        <name>substrate</name>
    </ligand>
</feature>
<name>A0A2N5XU23_9HYPH</name>
<dbReference type="GO" id="GO:0019303">
    <property type="term" value="P:D-ribose catabolic process"/>
    <property type="evidence" value="ECO:0007669"/>
    <property type="project" value="UniProtKB-UniRule"/>
</dbReference>
<organism evidence="14 15">
    <name type="scientific">Cohaesibacter celericrescens</name>
    <dbReference type="NCBI Taxonomy" id="2067669"/>
    <lineage>
        <taxon>Bacteria</taxon>
        <taxon>Pseudomonadati</taxon>
        <taxon>Pseudomonadota</taxon>
        <taxon>Alphaproteobacteria</taxon>
        <taxon>Hyphomicrobiales</taxon>
        <taxon>Cohaesibacteraceae</taxon>
    </lineage>
</organism>
<accession>A0A2N5XU23</accession>
<feature type="binding site" evidence="12">
    <location>
        <begin position="12"/>
        <end position="14"/>
    </location>
    <ligand>
        <name>substrate</name>
    </ligand>
</feature>
<evidence type="ECO:0000256" key="4">
    <source>
        <dbReference type="ARBA" id="ARBA00022679"/>
    </source>
</evidence>
<proteinExistence type="inferred from homology"/>
<keyword evidence="5 12" id="KW-0479">Metal-binding</keyword>
<feature type="binding site" evidence="12">
    <location>
        <position position="248"/>
    </location>
    <ligand>
        <name>K(+)</name>
        <dbReference type="ChEBI" id="CHEBI:29103"/>
    </ligand>
</feature>
<evidence type="ECO:0000256" key="6">
    <source>
        <dbReference type="ARBA" id="ARBA00022741"/>
    </source>
</evidence>
<keyword evidence="6 12" id="KW-0547">Nucleotide-binding</keyword>
<keyword evidence="10 12" id="KW-0630">Potassium</keyword>
<dbReference type="EMBL" id="PKUQ01000012">
    <property type="protein sequence ID" value="PLW77945.1"/>
    <property type="molecule type" value="Genomic_DNA"/>
</dbReference>
<protein>
    <recommendedName>
        <fullName evidence="3 12">Ribokinase</fullName>
        <shortName evidence="12">RK</shortName>
        <ecNumber evidence="2 12">2.7.1.15</ecNumber>
    </recommendedName>
</protein>
<comment type="similarity">
    <text evidence="1">Belongs to the carbohydrate kinase pfkB family.</text>
</comment>
<dbReference type="PRINTS" id="PR00990">
    <property type="entry name" value="RIBOKINASE"/>
</dbReference>
<feature type="binding site" evidence="12">
    <location>
        <position position="289"/>
    </location>
    <ligand>
        <name>K(+)</name>
        <dbReference type="ChEBI" id="CHEBI:29103"/>
    </ligand>
</feature>
<dbReference type="GO" id="GO:0004747">
    <property type="term" value="F:ribokinase activity"/>
    <property type="evidence" value="ECO:0007669"/>
    <property type="project" value="UniProtKB-UniRule"/>
</dbReference>
<comment type="subcellular location">
    <subcellularLocation>
        <location evidence="12">Cytoplasm</location>
    </subcellularLocation>
</comment>
<evidence type="ECO:0000256" key="7">
    <source>
        <dbReference type="ARBA" id="ARBA00022777"/>
    </source>
</evidence>